<name>G6FNY4_9CYAN</name>
<reference evidence="3 4" key="1">
    <citation type="submission" date="2011-09" db="EMBL/GenBank/DDBJ databases">
        <title>The draft genome of Fischerella sp. JSC-11.</title>
        <authorList>
            <consortium name="US DOE Joint Genome Institute (JGI-PGF)"/>
            <person name="Lucas S."/>
            <person name="Han J."/>
            <person name="Lapidus A."/>
            <person name="Cheng J.-F."/>
            <person name="Goodwin L."/>
            <person name="Pitluck S."/>
            <person name="Peters L."/>
            <person name="Land M.L."/>
            <person name="Hauser L."/>
            <person name="Sarkisova S."/>
            <person name="Bryant D.A."/>
            <person name="Brown I."/>
            <person name="Woyke T.J."/>
        </authorList>
    </citation>
    <scope>NUCLEOTIDE SEQUENCE [LARGE SCALE GENOMIC DNA]</scope>
    <source>
        <strain evidence="3 4">JSC-11</strain>
    </source>
</reference>
<comment type="caution">
    <text evidence="3">The sequence shown here is derived from an EMBL/GenBank/DDBJ whole genome shotgun (WGS) entry which is preliminary data.</text>
</comment>
<keyword evidence="4" id="KW-1185">Reference proteome</keyword>
<keyword evidence="2" id="KW-0732">Signal</keyword>
<evidence type="ECO:0000313" key="4">
    <source>
        <dbReference type="Proteomes" id="UP000004344"/>
    </source>
</evidence>
<dbReference type="PROSITE" id="PS51257">
    <property type="entry name" value="PROKAR_LIPOPROTEIN"/>
    <property type="match status" value="1"/>
</dbReference>
<dbReference type="PATRIC" id="fig|741277.3.peg.654"/>
<dbReference type="GeneID" id="35799465"/>
<feature type="compositionally biased region" description="Low complexity" evidence="1">
    <location>
        <begin position="346"/>
        <end position="365"/>
    </location>
</feature>
<feature type="chain" id="PRO_5003488703" description="FHA domain containing protein" evidence="2">
    <location>
        <begin position="32"/>
        <end position="396"/>
    </location>
</feature>
<dbReference type="EMBL" id="AGIZ01000002">
    <property type="protein sequence ID" value="EHC18584.1"/>
    <property type="molecule type" value="Genomic_DNA"/>
</dbReference>
<feature type="region of interest" description="Disordered" evidence="1">
    <location>
        <begin position="307"/>
        <end position="396"/>
    </location>
</feature>
<protein>
    <recommendedName>
        <fullName evidence="5">FHA domain containing protein</fullName>
    </recommendedName>
</protein>
<organism evidence="3 4">
    <name type="scientific">Fischerella thermalis JSC-11</name>
    <dbReference type="NCBI Taxonomy" id="741277"/>
    <lineage>
        <taxon>Bacteria</taxon>
        <taxon>Bacillati</taxon>
        <taxon>Cyanobacteriota</taxon>
        <taxon>Cyanophyceae</taxon>
        <taxon>Nostocales</taxon>
        <taxon>Hapalosiphonaceae</taxon>
        <taxon>Fischerella</taxon>
    </lineage>
</organism>
<evidence type="ECO:0000313" key="3">
    <source>
        <dbReference type="EMBL" id="EHC18584.1"/>
    </source>
</evidence>
<sequence>MNSRRTTAVTLLKSLIALVLILSLTSCGEKAVSQEPSASFQQNPEISTKQFSEVAPPITVQELRQTTDLYRPQVSILSPKSEEILQDNTVTVRFQVKDLPIYKDSKLNLGPHLQVILDNQPGIEVYDLNQPLVLSDLPPGTHTLRVFASRPWHESYKNEGAYAQTTFHVFTKSDSNKPDPALPLLTYNRPDGNYGAEPILLDFYLTNAPLHLLAKDNPDNPFADWRIRCTINGESFVLDRWQAIYLKGFKPGKNWVKLEFLDNQGSPVKNEFNSTVRLITYEPKGKDTLSRIVRGELSADQVRSIVDPNYTTKPPTVEPTPIPTATPIVEPTPEIQPKEEKPPVLEIEPTPIPTATPTVEPTPEIQPKEEKPPVLEIEPTPIPTATSIVEPTSPPD</sequence>
<dbReference type="Proteomes" id="UP000004344">
    <property type="component" value="Unassembled WGS sequence"/>
</dbReference>
<dbReference type="AlphaFoldDB" id="G6FNY4"/>
<dbReference type="PRINTS" id="PR01217">
    <property type="entry name" value="PRICHEXTENSN"/>
</dbReference>
<feature type="signal peptide" evidence="2">
    <location>
        <begin position="1"/>
        <end position="31"/>
    </location>
</feature>
<evidence type="ECO:0000256" key="1">
    <source>
        <dbReference type="SAM" id="MobiDB-lite"/>
    </source>
</evidence>
<evidence type="ECO:0008006" key="5">
    <source>
        <dbReference type="Google" id="ProtNLM"/>
    </source>
</evidence>
<evidence type="ECO:0000256" key="2">
    <source>
        <dbReference type="SAM" id="SignalP"/>
    </source>
</evidence>
<gene>
    <name evidence="3" type="ORF">FJSC11DRAFT_0564</name>
</gene>
<proteinExistence type="predicted"/>
<accession>G6FNY4</accession>
<dbReference type="RefSeq" id="WP_009454569.1">
    <property type="nucleotide sequence ID" value="NZ_AGIZ01000002.1"/>
</dbReference>